<dbReference type="SMART" id="SM00060">
    <property type="entry name" value="FN3"/>
    <property type="match status" value="3"/>
</dbReference>
<reference evidence="3 4" key="2">
    <citation type="submission" date="2016-12" db="EMBL/GenBank/DDBJ databases">
        <title>Draft Genome Sequence of Cystobacter ferrugineus Strain Cbfe23.</title>
        <authorList>
            <person name="Akbar S."/>
            <person name="Dowd S.E."/>
            <person name="Stevens D.C."/>
        </authorList>
    </citation>
    <scope>NUCLEOTIDE SEQUENCE [LARGE SCALE GENOMIC DNA]</scope>
    <source>
        <strain evidence="3 4">Cbfe23</strain>
    </source>
</reference>
<keyword evidence="4" id="KW-1185">Reference proteome</keyword>
<feature type="chain" id="PRO_5012973553" description="Fibronectin type-III domain-containing protein" evidence="1">
    <location>
        <begin position="26"/>
        <end position="5801"/>
    </location>
</feature>
<dbReference type="InterPro" id="IPR036116">
    <property type="entry name" value="FN3_sf"/>
</dbReference>
<dbReference type="STRING" id="83449.BON30_19670"/>
<feature type="signal peptide" evidence="1">
    <location>
        <begin position="1"/>
        <end position="25"/>
    </location>
</feature>
<comment type="caution">
    <text evidence="3">The sequence shown here is derived from an EMBL/GenBank/DDBJ whole genome shotgun (WGS) entry which is preliminary data.</text>
</comment>
<dbReference type="Gene3D" id="2.60.40.10">
    <property type="entry name" value="Immunoglobulins"/>
    <property type="match status" value="10"/>
</dbReference>
<dbReference type="OrthoDB" id="5504302at2"/>
<protein>
    <recommendedName>
        <fullName evidence="2">Fibronectin type-III domain-containing protein</fullName>
    </recommendedName>
</protein>
<dbReference type="Proteomes" id="UP000182229">
    <property type="component" value="Unassembled WGS sequence"/>
</dbReference>
<dbReference type="InterPro" id="IPR022038">
    <property type="entry name" value="Ig-like_bact"/>
</dbReference>
<dbReference type="EMBL" id="MPIN01000004">
    <property type="protein sequence ID" value="OJH39693.1"/>
    <property type="molecule type" value="Genomic_DNA"/>
</dbReference>
<dbReference type="InterPro" id="IPR011042">
    <property type="entry name" value="6-blade_b-propeller_TolB-like"/>
</dbReference>
<dbReference type="SUPFAM" id="SSF82171">
    <property type="entry name" value="DPP6 N-terminal domain-like"/>
    <property type="match status" value="1"/>
</dbReference>
<dbReference type="SUPFAM" id="SSF49265">
    <property type="entry name" value="Fibronectin type III"/>
    <property type="match status" value="2"/>
</dbReference>
<dbReference type="SUPFAM" id="SSF48239">
    <property type="entry name" value="Terpenoid cyclases/Protein prenyltransferases"/>
    <property type="match status" value="1"/>
</dbReference>
<accession>A0A1L9BBW9</accession>
<evidence type="ECO:0000259" key="2">
    <source>
        <dbReference type="PROSITE" id="PS50853"/>
    </source>
</evidence>
<gene>
    <name evidence="3" type="ORF">BON30_19670</name>
</gene>
<dbReference type="InterPro" id="IPR003961">
    <property type="entry name" value="FN3_dom"/>
</dbReference>
<evidence type="ECO:0000256" key="1">
    <source>
        <dbReference type="SAM" id="SignalP"/>
    </source>
</evidence>
<proteinExistence type="predicted"/>
<feature type="domain" description="Fibronectin type-III" evidence="2">
    <location>
        <begin position="3943"/>
        <end position="4050"/>
    </location>
</feature>
<reference evidence="4" key="1">
    <citation type="submission" date="2016-11" db="EMBL/GenBank/DDBJ databases">
        <authorList>
            <person name="Shukria A."/>
            <person name="Stevens D.C."/>
        </authorList>
    </citation>
    <scope>NUCLEOTIDE SEQUENCE [LARGE SCALE GENOMIC DNA]</scope>
    <source>
        <strain evidence="4">Cbfe23</strain>
    </source>
</reference>
<dbReference type="Pfam" id="PF07705">
    <property type="entry name" value="CARDB"/>
    <property type="match status" value="6"/>
</dbReference>
<dbReference type="Pfam" id="PF13860">
    <property type="entry name" value="FlgD_ig"/>
    <property type="match status" value="1"/>
</dbReference>
<dbReference type="CDD" id="cd00688">
    <property type="entry name" value="ISOPREN_C2_like"/>
    <property type="match status" value="1"/>
</dbReference>
<dbReference type="InterPro" id="IPR013783">
    <property type="entry name" value="Ig-like_fold"/>
</dbReference>
<feature type="domain" description="Fibronectin type-III" evidence="2">
    <location>
        <begin position="3132"/>
        <end position="3225"/>
    </location>
</feature>
<dbReference type="Gene3D" id="2.120.10.30">
    <property type="entry name" value="TolB, C-terminal domain"/>
    <property type="match status" value="1"/>
</dbReference>
<organism evidence="3 4">
    <name type="scientific">Cystobacter ferrugineus</name>
    <dbReference type="NCBI Taxonomy" id="83449"/>
    <lineage>
        <taxon>Bacteria</taxon>
        <taxon>Pseudomonadati</taxon>
        <taxon>Myxococcota</taxon>
        <taxon>Myxococcia</taxon>
        <taxon>Myxococcales</taxon>
        <taxon>Cystobacterineae</taxon>
        <taxon>Archangiaceae</taxon>
        <taxon>Cystobacter</taxon>
    </lineage>
</organism>
<dbReference type="InterPro" id="IPR008930">
    <property type="entry name" value="Terpenoid_cyclase/PrenylTrfase"/>
</dbReference>
<keyword evidence="1" id="KW-0732">Signal</keyword>
<dbReference type="Gene3D" id="2.60.40.4070">
    <property type="match status" value="2"/>
</dbReference>
<dbReference type="InterPro" id="IPR025965">
    <property type="entry name" value="FlgD/Vpr_Ig-like"/>
</dbReference>
<dbReference type="PROSITE" id="PS50853">
    <property type="entry name" value="FN3"/>
    <property type="match status" value="2"/>
</dbReference>
<evidence type="ECO:0000313" key="3">
    <source>
        <dbReference type="EMBL" id="OJH39693.1"/>
    </source>
</evidence>
<dbReference type="Pfam" id="PF12245">
    <property type="entry name" value="Big_3_2"/>
    <property type="match status" value="1"/>
</dbReference>
<dbReference type="InterPro" id="IPR011635">
    <property type="entry name" value="CARDB"/>
</dbReference>
<dbReference type="Gene3D" id="1.50.10.20">
    <property type="match status" value="1"/>
</dbReference>
<sequence length="5801" mass="616406">MWSVSGPLGVALVLLWASTSSLAFAEVPADVTVLEVNPASYTQGLASRQSVSRAFHESNSESYDFLVVFPTFATTFEAGATGSDALGLHTQVSNDVEGSGHLEFDNGAFFGSRRLKGYIDVGTLRPASTVHLDADSLQTIAHEVAHQWSGQAGGNLGLLGRDDAHWSFFLSSNASVLYGSDWRKQEDGKYLAFESRRRYSPLDLYLMGFMAPEEVPPFELLQPVPESGHSTTDLPPNAETRIEVSGVRQVTVADIIRVQGPRIPSAATSQRDFRAAFILLVPQGQEATPEQLAHVERVRTAWANEFFFLTRGRAFMQTERVDRVPRNTTPPGIDAGLAYLRSRLSEGHWSDHPETAVRETEAALAALALFQSRAGVKDDVDAAVAWLTQFVPGDGDARARRLRGLAFAREPDTTGLEALANDADPLGLRSPGGRGYAPGYGATVLDTALVGLALTETSGGGGVPQSTLDGLVSYLLQHQNADGGWPVLARGPSRVETTALVLQFLARNSERDDVAMAAGAAFAFLDARKGLDGLYRDDLDLPSTTAEVILALEAWDKLASADGVRLIAAFQALQRADGSWEGSVYQTARVLRVLQLLTVPNLAVTGVTLSASSVVEGEGAAVDVLVYNTGFVVSAKTWVQAFDSNGASFGSPEELPALDPGASTTVRLLLDTVGHANSQQLFVVVDPSGTLDETREDDNRVAEDFIVHPATIGVDVFVSSGSETVSPARVTQVPATHEVSVQVGNAGRTTASNAVVSLYSGGMLLASQTVPSLAHQQQEQVKLSFLVEGGPYPIDLLVRIEHPGEAEANKDNNAVSLSLGADPLTVGLEVASLTVSPATVEQEQTVSLAFDVSNTGTARVDGAKVAVSVVAADGVVVATLPLAAVPALASGETKSGSASWTATYAGSYRVEARAFYEGKTWGGGKSAPLTVHALSTPDLVLGTGALSTNPQPPLVGKEARIFARVRNAGADVGPFKVGFFLGDPDAGGTLLGHADVSELKEGAWADVSIPYTFTSANEHVLVARADFDGTVGELNEKNNSSTLAVSPRPIADLVLSEGDILPDNAFPRKGESVSVKVSVFNQGGQSSQEAQVKLYLGSPEAAGTLIDSASLPPVEAGDRGQVSLTWSTSGLSGPQTLVAIVNGDHAFDEQSFGNNRVERRVLVQDGAVALTEPFFSPNGDGVKDSTEIFYRLAEAGPSEVRIATQEGVLRRTLTGPVAASSTSVSVIWDGRDEKGQVVKDGAYRLSVFAGEGEALASVGTAQVVVDTNGVRIEETDPSLTRHAFFKNILGKPKAMPDESGLAFMSNGGTSAPPCGFYSQPLLGGDAELIFSAGPRRSDGACIDTNRQGALDTLLDFAISPDGSTVAFIHVNDYQRRVSRISRGQTTPVLLPVVVGDEGPRSPILFQEGSQRLWFGIYKFTLPGDIIRNVDLWNPSDRVDVIDTRAGYVDFKLSSDASRIAMESGTSSGYGSRCLSAIDVMGKYVYSDTFRCQTINHGLSFGWGAGGKYLLTVRENGLEGEGPTTYGTQLVSYDVSSYNPGVHETLLELPFRTSQYSSLNHSISFAPSVHGDALVYNFNDGGDTDNAASLPLPSNAIGIIAPIVSGTPRPFARIPGVIRVNSLNWSPRGTFLHGAVKTSEGDVYWAMHSLANLSAQIRASRPPGSSSISFRGVASDLNFDSYTVSVRPLGSTSAPVVLTRRTTPVIDGVLATWSPPGPGTYEVFLSVTDKAGNSRRSTTRTIWSNAALVSNLSVDPGLFSPNGDGKLDALTVRYELSKPITTDFVVLDAKGDTVHTITRDPSEDEGREFVWTGYNAAGRVPDGDYLLRADRAVTAFTVDTTPPVVDLAWGNQLPDGKNYARFLDAYPAYAYDSTGQSVAIPSVGAWVSWRSQDLHPGEARLEAWVGSEATVIQEMGGKNGGMEHRPVEELRGARLRVSSVDAAGNAPSSNPELMIPEKLFLVGIGDASVVDSAGTLRYGGRQIPRIDLLRWVSNDLEVRPDGQPQPNPTMSPSGFSFKPQRYAFALANTVGKRIVSYSVRYPSPVGGGVVVEDTHVAKNLKMLAEDAIVWDARTLPEREFILTIEAHTEDGTFSTKVPFYRPASVGACVQQVAGTPMVSVTTSLSYTGSSDRLAPGATLRFFPEGSATAELTAEIETDDALIGDGLIHYSTLIPRGSLTQCRYRIELQGMRVDRRDVDGNSFLNACGLLPEVYLNGSEPNISVVETFDRKVESVEVYQRDGAGHWSFATLLPSFEGRAVGLLPELVCGADKLRLVARLADGSVFDSAQPTDFRSCAKESESSCGLNLQVFVDRREGLSACGARDAIYDIKIETDVQAGAGEWRIEASLVDSSARRYPVGLMSREIAGKAVATGVVETHAATSLPEGVLNLHAVFTDAKGRKLENKLATLIVDRTLPRLSIATPAEGALLCAVESPLSDGTRERAFNVMGTLSDEYLEFAELKLRSVQGAVSLNEVLFKGEKGKPARISRVGSLWKLSVDELSPGDYVLTGHARDFSGGESCLAPRTFHVSDGVALQSVYATPRVFGGPGANVSETVVRYELDGTAKVSVSALDPEGKTVVLQWSTEQSPGSHEFDWSGSLADGSSISLNGRYLIQVEAVDACGRTAVGTTEAVFDTIPPMATITVPASGSSVGAVVEVRGTATDANFKNYTLEFEGSTLEPLLSPMPIMAGVLGSISTDTLSAGDHTLVLEVQDEAGWTTKVTRSVSVSAGEVVAGFSLSPGLLSPNLPLGNKQVLARIALRQRAEVMLQAEPARGPTQTLFTGTLNPGAPDVRLAPSVFGGPGFEEDREYTVKLIATAGAITETAQAQLVLDHTPPSVGFSISPQKQGFVQGHGQVIGSISDPHLTSWSVLFGAEGKEVEIGRGSESREQEEILAEFDGLPDGPHRFVLTATDGAGNKRDHTVFVTSDMTSPRVAFRYPLSGEYLSEQKILGHMLVGARVSETHPSRLTLETKRDLGSTPVLIGSVDPLVEGDVDVPWDISSESDGRVTLIWTALDLAGNSTSTEIPVVVDNTLPRAELTKVSVSSGTLRFEGTASDTNLEYYRLELASGPSSGAVLFTEVARGQVSTDAGTLVVLPVLPADGVYTARLTVFDKAGNEETSEPYQFAIDTHPPRAPVLSAKVTSGRNVALNWTPNSADSDIKSYRLERATGQGAFSLLSTVDHPAISKTDEVATNGSYRYRVIAFDETGLQSQPSNEVSIDLNPPVAILFRPAQNGLVSGLVEVQGSAYAAEDFKEYRLLLGEGPSPTQFTRILSSSQIVSSGPLGTIDFSNEEQDSVRTIRLEVEDTHGNVAKAEVSVMVDNLAPLPPKLLSVLPPDSANVTVTWEKNNESDLAGYLLFRNGVLVNSAGVSPSDLTAYLLSPASTSFLDKDLPDGEHTYVLRAMDKAGNLSEPSNELKHSLSLKPAVAKLTYPPSMTRLSGPVSLEATATDLDLTEVRFLARARSDEEFRPIGVVKTFPYTLDFDPAKFLNAVDPEAIDPTALEVKAVACDPSCVDDASVVSVYYFWDKQPKAPLISLSAEVYTVTVNWTDQNPDSSVGHLVYRGTSLIGASSRPRPGAKSIQAIPAQTPDTAARAYDQNDSTYWTSTSDKPRTWEMEFQQRMVVDQIHAVNAPGVSGQRAHLWVRVRGLWVRLNQEVQDPSVPVTINPPLEVEAVRYAFLQLSSAHSVGLAEVKINTLPFVTGPQQDVSWSYGTTTLYSVTAVSPLGLTARTEDTITTYNPSVYALSSMVVTPRVVLQGALASSGIIPASSTIEVLRGDAREVVATGTAGADGKFVVTTPLDEGLNTLSVRARYPTNNVSSVSYPTTVIYEQLRLALSSREVTDSKVSFTIDVCKDTSTLGECTAASYADRLDRLEVRRVLATGGTPVTTTLGPRQTQIFSETKPPNGRYLYTVVAVDRSGSETAPSNTLEINVEATPPEAPQDLAVNAPSGGGELQLTWSGVPGAEGYELQRALTNIEPFGVQKSIWVPASDCTSGAPATSCFVSDTDVTNGVTYYYRVLAVDGFGNQSMPSDVKSGMPAQTGTPEAPRLFAPTWPGRPVTLATSLTSVSGMTELGMSVELFVNDAPVGMTTPTGGYALVETMLPFKYEREPDTSYSLSADGNTVAYLSGEAGDGSGKAIVVEDLATHEVQVLTHPKGFFGLGSPYLSPDKTRVAVYGRCIAIEGAYCTSLDFALLTAQVGSKAWTRLNVTRPDAVNHLVWSPDSTRVAYSTQGLSGEMLAVSAMDGVEKIVDTRSSYSAGPFVAVWTGAKRLAAVSMSSSSETASLVEWDIDSLGTPRSLLSGATFMGSESLVLSPSGARLLVRAQLPDDSSSFLYLVDTRTTSSRKLGPTGFNVVFSHDETRIAYEALSSSSELQLWLRRIDSEDAGNGAGTLIGNLRAFDYSYRDARLLWTQGGLFQFSASGSAETLAPRRLDWGVPFTFPDVALASGTNQIMARAKNTLGVVSPYSQPIEVIFDQAQVPDLTVSAAVQPAIPRKNQSANAAITVKNKGGGSVNGVNVAVSVLGSDGSIRPAGVFTLSGTIGPGATSSVLVPLDISGLVGGQELVAVVDPEWVVQDAERGNNQVTVPFDIAESEGVAMGIQLSSRSLAANESSTATVMLANAGPARHLSVVVELRDSNDAWVRTLGVSELFSPLGADSQAFFKRTITVQGLLAGTYKVVARAKEAGVEISTAQAHLDVLPDNKAALVLSASRIKYVPGEPIDLMTRVENRSSNTVLSGATLSLVVEAMNGDVLEMQNLDLPNLAPGAFVSQAFVLSAALPPGTYRAVARLRLEDDTVLTSAETSLVVEGRPNLQGVVSVVNATGSPLPVIPPGENVSLKLEVLNAGTAPAAAAVARVRVLESDSLAVVWSQDVAAGTLGMGVPWTHALTVPIALLPPRSYVVSFAAVWDGEQEKSLSTATFGVLDTEVPLITTANLADGMIVKGQVVASLGVMDAHSSVESVVASVVSAAGVKEVRLARVAGTDPRNGVWSASIPLDAEGSNVITFSARDTAGNDGRLKPRSGNPISFKVEGDAQKPVIVIAGVEDGGFYKGSVSPVVTVSDSHLAGSTVTLNGVPFVSGRRVEEEGSYQLLVRAQDAAGNESSASATFVVDLTTPVITVSGVSDGELLSRSVTPVVSVTDSYLATRSILIDGRPWFPRTTISTDGPHVIEVNASDKAGNTKLVKVSFTIDKTPPDIVISGVERGGIYGSAVTPVVSVTDPHLATSSIRLDGSPWVPGTAISTEGLHLIEVNASDGLGNSRSETVSFTIDKTPPSVVISGVKQGGIYVSAVTPVVSVTDPHLATSSIRLDGSPWVSGTSVMTDGPHVLQVDATDLAGQTTSVTVSFTIKVESGPLHIEVSGGYEPYTRRVLALLGNGRCTPEASKVARISNYFEVALQQIGGFLRVTTDQNEFIAQMRSGLFNTFILMPDRSLDEGCLWPAVSVPQSPLLCRGLADRARADRGAFIVIHPDSSHFDMAACSEVVGGPYLPSDAPSSHVLPGYYFQLYGGEEITVGTDAFRLNSAVNSNWRPAAWYEIDMEAPENDVAVLSASYQNSGFLSSTFILGFDPSKASTPEMSSKFFQKLLEQAWSAPGESHIGLEVIPMSIQLKNLDSTYVDVEVEHLLGPNLLALAATPAANISVDGHIIQWSRVSLPPMSSVVLRYYQRIPDVYGEQEAYTRVYGLLASGRRQLYSAPGGGFFVDGTGADLLMNARNTVANFLPATGDLGSLRHDIESVLDSIETRPVYTKADVEALILDLYGVVHQTRSMSFQYRKSVEFDLLRLIFYWESRWSAL</sequence>
<evidence type="ECO:0000313" key="4">
    <source>
        <dbReference type="Proteomes" id="UP000182229"/>
    </source>
</evidence>
<name>A0A1L9BBW9_9BACT</name>